<evidence type="ECO:0000313" key="8">
    <source>
        <dbReference type="Proteomes" id="UP000398389"/>
    </source>
</evidence>
<dbReference type="RefSeq" id="XP_031851215.1">
    <property type="nucleotide sequence ID" value="XM_031995324.1"/>
</dbReference>
<gene>
    <name evidence="7" type="ORF">SAPINGB_P000601</name>
</gene>
<dbReference type="AlphaFoldDB" id="A0A5E8B2H4"/>
<dbReference type="GO" id="GO:0005506">
    <property type="term" value="F:iron ion binding"/>
    <property type="evidence" value="ECO:0007669"/>
    <property type="project" value="InterPro"/>
</dbReference>
<keyword evidence="2 5" id="KW-0812">Transmembrane</keyword>
<feature type="transmembrane region" description="Helical" evidence="5">
    <location>
        <begin position="200"/>
        <end position="219"/>
    </location>
</feature>
<name>A0A5E8B2H4_9ASCO</name>
<dbReference type="InterPro" id="IPR050307">
    <property type="entry name" value="Sterol_Desaturase_Related"/>
</dbReference>
<dbReference type="GeneID" id="43579424"/>
<dbReference type="InterPro" id="IPR006694">
    <property type="entry name" value="Fatty_acid_hydroxylase"/>
</dbReference>
<dbReference type="GO" id="GO:0008610">
    <property type="term" value="P:lipid biosynthetic process"/>
    <property type="evidence" value="ECO:0007669"/>
    <property type="project" value="InterPro"/>
</dbReference>
<dbReference type="OrthoDB" id="1658724at2759"/>
<evidence type="ECO:0000259" key="6">
    <source>
        <dbReference type="Pfam" id="PF04116"/>
    </source>
</evidence>
<evidence type="ECO:0000256" key="1">
    <source>
        <dbReference type="ARBA" id="ARBA00004370"/>
    </source>
</evidence>
<feature type="transmembrane region" description="Helical" evidence="5">
    <location>
        <begin position="36"/>
        <end position="61"/>
    </location>
</feature>
<organism evidence="7 8">
    <name type="scientific">Magnusiomyces paraingens</name>
    <dbReference type="NCBI Taxonomy" id="2606893"/>
    <lineage>
        <taxon>Eukaryota</taxon>
        <taxon>Fungi</taxon>
        <taxon>Dikarya</taxon>
        <taxon>Ascomycota</taxon>
        <taxon>Saccharomycotina</taxon>
        <taxon>Dipodascomycetes</taxon>
        <taxon>Dipodascales</taxon>
        <taxon>Dipodascaceae</taxon>
        <taxon>Magnusiomyces</taxon>
    </lineage>
</organism>
<proteinExistence type="predicted"/>
<dbReference type="GO" id="GO:0016020">
    <property type="term" value="C:membrane"/>
    <property type="evidence" value="ECO:0007669"/>
    <property type="project" value="UniProtKB-SubCell"/>
</dbReference>
<reference evidence="7 8" key="1">
    <citation type="submission" date="2019-09" db="EMBL/GenBank/DDBJ databases">
        <authorList>
            <person name="Brejova B."/>
        </authorList>
    </citation>
    <scope>NUCLEOTIDE SEQUENCE [LARGE SCALE GENOMIC DNA]</scope>
</reference>
<evidence type="ECO:0000256" key="2">
    <source>
        <dbReference type="ARBA" id="ARBA00022692"/>
    </source>
</evidence>
<dbReference type="Pfam" id="PF04116">
    <property type="entry name" value="FA_hydroxylase"/>
    <property type="match status" value="1"/>
</dbReference>
<dbReference type="Proteomes" id="UP000398389">
    <property type="component" value="Unassembled WGS sequence"/>
</dbReference>
<evidence type="ECO:0000313" key="7">
    <source>
        <dbReference type="EMBL" id="VVT44990.1"/>
    </source>
</evidence>
<comment type="subcellular location">
    <subcellularLocation>
        <location evidence="1">Membrane</location>
    </subcellularLocation>
</comment>
<accession>A0A5E8B2H4</accession>
<protein>
    <recommendedName>
        <fullName evidence="6">Fatty acid hydroxylase domain-containing protein</fullName>
    </recommendedName>
</protein>
<sequence>MNSTFVSQAAANPVIGYLDSVGTASVLYLESLWARYYAWVGSDFLATGLLFLVIHEVVYFGRSLPWYILDRTKILKNYKIQDKEIPDSEQLQCLKDVLISHFVIEAIPIFGFQPICNIVGIDYSANFPALKYFLIQITAFFFMEDTWHYWFHRLLHYGPFYKHIHKQHHKYAAPFGLTAEYAHPIEVAVTGLGTVGSPLLWSYFFGHVHLVTVITWVVLRLFQAIDAHSGYEFPWSLHHFFPIWAGADHHDDHHKFFVGNYSSSFRHWDYVLGTETPSTARKHTFLKNTSVLDKKKK</sequence>
<evidence type="ECO:0000256" key="5">
    <source>
        <dbReference type="SAM" id="Phobius"/>
    </source>
</evidence>
<keyword evidence="4 5" id="KW-0472">Membrane</keyword>
<dbReference type="GO" id="GO:0016491">
    <property type="term" value="F:oxidoreductase activity"/>
    <property type="evidence" value="ECO:0007669"/>
    <property type="project" value="InterPro"/>
</dbReference>
<evidence type="ECO:0000256" key="4">
    <source>
        <dbReference type="ARBA" id="ARBA00023136"/>
    </source>
</evidence>
<keyword evidence="3 5" id="KW-1133">Transmembrane helix</keyword>
<dbReference type="EMBL" id="CABVLU010000001">
    <property type="protein sequence ID" value="VVT44990.1"/>
    <property type="molecule type" value="Genomic_DNA"/>
</dbReference>
<dbReference type="PANTHER" id="PTHR11863">
    <property type="entry name" value="STEROL DESATURASE"/>
    <property type="match status" value="1"/>
</dbReference>
<feature type="domain" description="Fatty acid hydroxylase" evidence="6">
    <location>
        <begin position="138"/>
        <end position="274"/>
    </location>
</feature>
<keyword evidence="8" id="KW-1185">Reference proteome</keyword>
<feature type="transmembrane region" description="Helical" evidence="5">
    <location>
        <begin position="132"/>
        <end position="151"/>
    </location>
</feature>
<evidence type="ECO:0000256" key="3">
    <source>
        <dbReference type="ARBA" id="ARBA00022989"/>
    </source>
</evidence>